<dbReference type="RefSeq" id="WP_040142668.1">
    <property type="nucleotide sequence ID" value="NZ_CP006991.1"/>
</dbReference>
<proteinExistence type="predicted"/>
<dbReference type="EMBL" id="CP006991">
    <property type="protein sequence ID" value="AIC31358.1"/>
    <property type="molecule type" value="Genomic_DNA"/>
</dbReference>
<evidence type="ECO:0000256" key="3">
    <source>
        <dbReference type="ARBA" id="ARBA00022723"/>
    </source>
</evidence>
<dbReference type="GO" id="GO:0046872">
    <property type="term" value="F:metal ion binding"/>
    <property type="evidence" value="ECO:0007669"/>
    <property type="project" value="UniProtKB-KW"/>
</dbReference>
<dbReference type="PANTHER" id="PTHR43687:SF6">
    <property type="entry name" value="L-ASPARTATE SEMIALDEHYDE SULFURTRANSFERASE IRON-SULFUR SUBUNIT"/>
    <property type="match status" value="1"/>
</dbReference>
<keyword evidence="3" id="KW-0479">Metal-binding</keyword>
<dbReference type="GO" id="GO:0051539">
    <property type="term" value="F:4 iron, 4 sulfur cluster binding"/>
    <property type="evidence" value="ECO:0007669"/>
    <property type="project" value="UniProtKB-KW"/>
</dbReference>
<dbReference type="InterPro" id="IPR017896">
    <property type="entry name" value="4Fe4S_Fe-S-bd"/>
</dbReference>
<keyword evidence="1" id="KW-0813">Transport</keyword>
<evidence type="ECO:0000256" key="4">
    <source>
        <dbReference type="ARBA" id="ARBA00022737"/>
    </source>
</evidence>
<dbReference type="HOGENOM" id="CLU_152535_0_0_5"/>
<evidence type="ECO:0000256" key="1">
    <source>
        <dbReference type="ARBA" id="ARBA00022448"/>
    </source>
</evidence>
<accession>A0A060I8R3</accession>
<keyword evidence="9" id="KW-0614">Plasmid</keyword>
<dbReference type="KEGG" id="rei:IE4771_PE00132"/>
<dbReference type="Pfam" id="PF13237">
    <property type="entry name" value="Fer4_10"/>
    <property type="match status" value="1"/>
</dbReference>
<evidence type="ECO:0000313" key="9">
    <source>
        <dbReference type="EMBL" id="AIC31358.1"/>
    </source>
</evidence>
<feature type="domain" description="4Fe-4S ferredoxin-type" evidence="8">
    <location>
        <begin position="1"/>
        <end position="30"/>
    </location>
</feature>
<keyword evidence="7" id="KW-0411">Iron-sulfur</keyword>
<keyword evidence="6" id="KW-0408">Iron</keyword>
<keyword evidence="5" id="KW-0249">Electron transport</keyword>
<gene>
    <name evidence="9" type="ORF">IE4771_PE00132</name>
</gene>
<evidence type="ECO:0000256" key="7">
    <source>
        <dbReference type="ARBA" id="ARBA00023014"/>
    </source>
</evidence>
<keyword evidence="4" id="KW-0677">Repeat</keyword>
<feature type="domain" description="4Fe-4S ferredoxin-type" evidence="8">
    <location>
        <begin position="31"/>
        <end position="61"/>
    </location>
</feature>
<name>A0A060I8R3_RHIET</name>
<dbReference type="InterPro" id="IPR017900">
    <property type="entry name" value="4Fe4S_Fe_S_CS"/>
</dbReference>
<dbReference type="SUPFAM" id="SSF54862">
    <property type="entry name" value="4Fe-4S ferredoxins"/>
    <property type="match status" value="1"/>
</dbReference>
<dbReference type="Gene3D" id="3.30.70.20">
    <property type="match status" value="1"/>
</dbReference>
<organism evidence="9 10">
    <name type="scientific">Rhizobium etli bv. mimosae str. IE4771</name>
    <dbReference type="NCBI Taxonomy" id="1432050"/>
    <lineage>
        <taxon>Bacteria</taxon>
        <taxon>Pseudomonadati</taxon>
        <taxon>Pseudomonadota</taxon>
        <taxon>Alphaproteobacteria</taxon>
        <taxon>Hyphomicrobiales</taxon>
        <taxon>Rhizobiaceae</taxon>
        <taxon>Rhizobium/Agrobacterium group</taxon>
        <taxon>Rhizobium</taxon>
    </lineage>
</organism>
<evidence type="ECO:0000313" key="10">
    <source>
        <dbReference type="Proteomes" id="UP000027180"/>
    </source>
</evidence>
<dbReference type="PROSITE" id="PS51379">
    <property type="entry name" value="4FE4S_FER_2"/>
    <property type="match status" value="2"/>
</dbReference>
<evidence type="ECO:0000259" key="8">
    <source>
        <dbReference type="PROSITE" id="PS51379"/>
    </source>
</evidence>
<keyword evidence="2" id="KW-0004">4Fe-4S</keyword>
<evidence type="ECO:0000256" key="2">
    <source>
        <dbReference type="ARBA" id="ARBA00022485"/>
    </source>
</evidence>
<dbReference type="PANTHER" id="PTHR43687">
    <property type="entry name" value="ADENYLYLSULFATE REDUCTASE, BETA SUBUNIT"/>
    <property type="match status" value="1"/>
</dbReference>
<dbReference type="Proteomes" id="UP000027180">
    <property type="component" value="Plasmid pRetIE4771e"/>
</dbReference>
<dbReference type="OrthoDB" id="9800445at2"/>
<reference evidence="9 10" key="1">
    <citation type="submission" date="2013-12" db="EMBL/GenBank/DDBJ databases">
        <title>Complete genome sequence of Rhizobium etli bv. mimosae IE4771.</title>
        <authorList>
            <person name="Bustos P."/>
            <person name="Santamaria R.I."/>
            <person name="Lozano L."/>
            <person name="Ormeno-Orrillo E."/>
            <person name="Rogel M.A."/>
            <person name="Romero D."/>
            <person name="Cevallos M.A."/>
            <person name="Martinez-Romero E."/>
            <person name="Gonzalez V."/>
        </authorList>
    </citation>
    <scope>NUCLEOTIDE SEQUENCE [LARGE SCALE GENOMIC DNA]</scope>
    <source>
        <strain evidence="9 10">IE4771</strain>
        <plasmid evidence="10">Plasmid pRetIE4771e</plasmid>
    </source>
</reference>
<dbReference type="AlphaFoldDB" id="A0A060I8R3"/>
<evidence type="ECO:0000256" key="5">
    <source>
        <dbReference type="ARBA" id="ARBA00022982"/>
    </source>
</evidence>
<protein>
    <submittedName>
        <fullName evidence="9">4Fe-4S ferredoxin domain-containing protein</fullName>
    </submittedName>
</protein>
<sequence length="106" mass="12227">MIEVLDPQTCTDCNLCVKVCPTNVFEAVLDGPPVILRQNNCQTCFMCELYCPVDALYVDPDPEITHDLTLETVRESSLFGSYRKAIGWHKDTRDRRHIDDHFRLPQ</sequence>
<dbReference type="InterPro" id="IPR050572">
    <property type="entry name" value="Fe-S_Ferredoxin"/>
</dbReference>
<evidence type="ECO:0000256" key="6">
    <source>
        <dbReference type="ARBA" id="ARBA00023004"/>
    </source>
</evidence>
<geneLocation type="plasmid" evidence="9 10">
    <name>pRetIE4771e</name>
</geneLocation>
<dbReference type="PROSITE" id="PS00198">
    <property type="entry name" value="4FE4S_FER_1"/>
    <property type="match status" value="2"/>
</dbReference>